<dbReference type="NCBIfam" id="NF001453">
    <property type="entry name" value="PRK00312.1"/>
    <property type="match status" value="1"/>
</dbReference>
<comment type="similarity">
    <text evidence="2 7">Belongs to the methyltransferase superfamily. L-isoaspartyl/D-aspartyl protein methyltransferase family.</text>
</comment>
<dbReference type="CDD" id="cd02440">
    <property type="entry name" value="AdoMet_MTases"/>
    <property type="match status" value="1"/>
</dbReference>
<dbReference type="AlphaFoldDB" id="A0A212J2P8"/>
<dbReference type="FunFam" id="3.40.50.150:FF:000010">
    <property type="entry name" value="Protein-L-isoaspartate O-methyltransferase"/>
    <property type="match status" value="1"/>
</dbReference>
<keyword evidence="3 7" id="KW-0963">Cytoplasm</keyword>
<dbReference type="EMBL" id="FLUO01000001">
    <property type="protein sequence ID" value="SBV93700.1"/>
    <property type="molecule type" value="Genomic_DNA"/>
</dbReference>
<name>A0A212J2P8_9PROT</name>
<dbReference type="HAMAP" id="MF_00090">
    <property type="entry name" value="PIMT"/>
    <property type="match status" value="1"/>
</dbReference>
<evidence type="ECO:0000256" key="7">
    <source>
        <dbReference type="HAMAP-Rule" id="MF_00090"/>
    </source>
</evidence>
<dbReference type="SUPFAM" id="SSF53335">
    <property type="entry name" value="S-adenosyl-L-methionine-dependent methyltransferases"/>
    <property type="match status" value="1"/>
</dbReference>
<dbReference type="Pfam" id="PF01135">
    <property type="entry name" value="PCMT"/>
    <property type="match status" value="1"/>
</dbReference>
<dbReference type="GO" id="GO:0032259">
    <property type="term" value="P:methylation"/>
    <property type="evidence" value="ECO:0007669"/>
    <property type="project" value="UniProtKB-KW"/>
</dbReference>
<dbReference type="NCBIfam" id="TIGR00080">
    <property type="entry name" value="pimt"/>
    <property type="match status" value="1"/>
</dbReference>
<keyword evidence="4 7" id="KW-0489">Methyltransferase</keyword>
<dbReference type="GO" id="GO:0004719">
    <property type="term" value="F:protein-L-isoaspartate (D-aspartate) O-methyltransferase activity"/>
    <property type="evidence" value="ECO:0007669"/>
    <property type="project" value="UniProtKB-UniRule"/>
</dbReference>
<dbReference type="InterPro" id="IPR000682">
    <property type="entry name" value="PCMT"/>
</dbReference>
<accession>A0A212J2P8</accession>
<evidence type="ECO:0000256" key="3">
    <source>
        <dbReference type="ARBA" id="ARBA00022490"/>
    </source>
</evidence>
<sequence length="213" mass="23254">MNPALRIRLLMELRRSGIADTRVLAAVEKVPRELFVEEPFADQAWDNAALPIGCGQTISQPLVVGLMTQALDISGRCKVLEIGTGSGYQTAVLAQLSRRVYTLERHKPLLGQAEARFRLLRLTNIVAMHGDGMRGWPAQAPFERILVTAAARELPQPLLDQLAVGGVLVTPLDTGPERQEVVRVRRTESGFATEALFPVRFVPLVSGVPEDAG</sequence>
<evidence type="ECO:0000313" key="8">
    <source>
        <dbReference type="EMBL" id="SBV93700.1"/>
    </source>
</evidence>
<dbReference type="EC" id="2.1.1.77" evidence="7"/>
<dbReference type="Gene3D" id="3.40.50.150">
    <property type="entry name" value="Vaccinia Virus protein VP39"/>
    <property type="match status" value="1"/>
</dbReference>
<evidence type="ECO:0000256" key="4">
    <source>
        <dbReference type="ARBA" id="ARBA00022603"/>
    </source>
</evidence>
<keyword evidence="6 7" id="KW-0949">S-adenosyl-L-methionine</keyword>
<dbReference type="GO" id="GO:0005737">
    <property type="term" value="C:cytoplasm"/>
    <property type="evidence" value="ECO:0007669"/>
    <property type="project" value="UniProtKB-SubCell"/>
</dbReference>
<comment type="catalytic activity">
    <reaction evidence="7">
        <text>[protein]-L-isoaspartate + S-adenosyl-L-methionine = [protein]-L-isoaspartate alpha-methyl ester + S-adenosyl-L-homocysteine</text>
        <dbReference type="Rhea" id="RHEA:12705"/>
        <dbReference type="Rhea" id="RHEA-COMP:12143"/>
        <dbReference type="Rhea" id="RHEA-COMP:12144"/>
        <dbReference type="ChEBI" id="CHEBI:57856"/>
        <dbReference type="ChEBI" id="CHEBI:59789"/>
        <dbReference type="ChEBI" id="CHEBI:90596"/>
        <dbReference type="ChEBI" id="CHEBI:90598"/>
        <dbReference type="EC" id="2.1.1.77"/>
    </reaction>
</comment>
<dbReference type="PANTHER" id="PTHR11579:SF0">
    <property type="entry name" value="PROTEIN-L-ISOASPARTATE(D-ASPARTATE) O-METHYLTRANSFERASE"/>
    <property type="match status" value="1"/>
</dbReference>
<gene>
    <name evidence="7 8" type="primary">pcm</name>
    <name evidence="8" type="ORF">KL86APRO_10417</name>
</gene>
<reference evidence="8" key="1">
    <citation type="submission" date="2016-04" db="EMBL/GenBank/DDBJ databases">
        <authorList>
            <person name="Evans L.H."/>
            <person name="Alamgir A."/>
            <person name="Owens N."/>
            <person name="Weber N.D."/>
            <person name="Virtaneva K."/>
            <person name="Barbian K."/>
            <person name="Babar A."/>
            <person name="Rosenke K."/>
        </authorList>
    </citation>
    <scope>NUCLEOTIDE SEQUENCE</scope>
    <source>
        <strain evidence="8">86</strain>
    </source>
</reference>
<evidence type="ECO:0000256" key="5">
    <source>
        <dbReference type="ARBA" id="ARBA00022679"/>
    </source>
</evidence>
<evidence type="ECO:0000256" key="6">
    <source>
        <dbReference type="ARBA" id="ARBA00022691"/>
    </source>
</evidence>
<keyword evidence="5 7" id="KW-0808">Transferase</keyword>
<comment type="subcellular location">
    <subcellularLocation>
        <location evidence="1 7">Cytoplasm</location>
    </subcellularLocation>
</comment>
<protein>
    <recommendedName>
        <fullName evidence="7">Protein-L-isoaspartate O-methyltransferase</fullName>
        <ecNumber evidence="7">2.1.1.77</ecNumber>
    </recommendedName>
    <alternativeName>
        <fullName evidence="7">L-isoaspartyl protein carboxyl methyltransferase</fullName>
    </alternativeName>
    <alternativeName>
        <fullName evidence="7">Protein L-isoaspartyl methyltransferase</fullName>
    </alternativeName>
    <alternativeName>
        <fullName evidence="7">Protein-beta-aspartate methyltransferase</fullName>
        <shortName evidence="7">PIMT</shortName>
    </alternativeName>
</protein>
<dbReference type="GO" id="GO:0030091">
    <property type="term" value="P:protein repair"/>
    <property type="evidence" value="ECO:0007669"/>
    <property type="project" value="UniProtKB-UniRule"/>
</dbReference>
<dbReference type="PANTHER" id="PTHR11579">
    <property type="entry name" value="PROTEIN-L-ISOASPARTATE O-METHYLTRANSFERASE"/>
    <property type="match status" value="1"/>
</dbReference>
<organism evidence="8">
    <name type="scientific">uncultured Alphaproteobacteria bacterium</name>
    <dbReference type="NCBI Taxonomy" id="91750"/>
    <lineage>
        <taxon>Bacteria</taxon>
        <taxon>Pseudomonadati</taxon>
        <taxon>Pseudomonadota</taxon>
        <taxon>Alphaproteobacteria</taxon>
        <taxon>environmental samples</taxon>
    </lineage>
</organism>
<evidence type="ECO:0000256" key="2">
    <source>
        <dbReference type="ARBA" id="ARBA00005369"/>
    </source>
</evidence>
<dbReference type="PROSITE" id="PS01279">
    <property type="entry name" value="PCMT"/>
    <property type="match status" value="1"/>
</dbReference>
<evidence type="ECO:0000256" key="1">
    <source>
        <dbReference type="ARBA" id="ARBA00004496"/>
    </source>
</evidence>
<comment type="function">
    <text evidence="7">Catalyzes the methyl esterification of L-isoaspartyl residues in peptides and proteins that result from spontaneous decomposition of normal L-aspartyl and L-asparaginyl residues. It plays a role in the repair and/or degradation of damaged proteins.</text>
</comment>
<dbReference type="InterPro" id="IPR029063">
    <property type="entry name" value="SAM-dependent_MTases_sf"/>
</dbReference>
<proteinExistence type="inferred from homology"/>
<feature type="active site" evidence="7">
    <location>
        <position position="59"/>
    </location>
</feature>